<feature type="transmembrane region" description="Helical" evidence="10">
    <location>
        <begin position="12"/>
        <end position="35"/>
    </location>
</feature>
<dbReference type="CDD" id="cd13143">
    <property type="entry name" value="MATE_MepA_like"/>
    <property type="match status" value="1"/>
</dbReference>
<evidence type="ECO:0000256" key="9">
    <source>
        <dbReference type="ARBA" id="ARBA00023251"/>
    </source>
</evidence>
<proteinExistence type="inferred from homology"/>
<keyword evidence="4" id="KW-0813">Transport</keyword>
<feature type="transmembrane region" description="Helical" evidence="10">
    <location>
        <begin position="47"/>
        <end position="71"/>
    </location>
</feature>
<dbReference type="NCBIfam" id="TIGR00797">
    <property type="entry name" value="matE"/>
    <property type="match status" value="1"/>
</dbReference>
<dbReference type="PANTHER" id="PTHR43823">
    <property type="entry name" value="SPORULATION PROTEIN YKVU"/>
    <property type="match status" value="1"/>
</dbReference>
<dbReference type="InterPro" id="IPR045070">
    <property type="entry name" value="MATE_MepA-like"/>
</dbReference>
<evidence type="ECO:0000256" key="6">
    <source>
        <dbReference type="ARBA" id="ARBA00022692"/>
    </source>
</evidence>
<dbReference type="Pfam" id="PF01554">
    <property type="entry name" value="MatE"/>
    <property type="match status" value="2"/>
</dbReference>
<feature type="transmembrane region" description="Helical" evidence="10">
    <location>
        <begin position="169"/>
        <end position="186"/>
    </location>
</feature>
<gene>
    <name evidence="11" type="ORF">B5E91_09875</name>
</gene>
<dbReference type="InterPro" id="IPR048279">
    <property type="entry name" value="MdtK-like"/>
</dbReference>
<comment type="caution">
    <text evidence="11">The sequence shown here is derived from an EMBL/GenBank/DDBJ whole genome shotgun (WGS) entry which is preliminary data.</text>
</comment>
<feature type="transmembrane region" description="Helical" evidence="10">
    <location>
        <begin position="359"/>
        <end position="380"/>
    </location>
</feature>
<evidence type="ECO:0000313" key="12">
    <source>
        <dbReference type="Proteomes" id="UP000196258"/>
    </source>
</evidence>
<organism evidence="11 12">
    <name type="scientific">Thomasclavelia spiroformis</name>
    <dbReference type="NCBI Taxonomy" id="29348"/>
    <lineage>
        <taxon>Bacteria</taxon>
        <taxon>Bacillati</taxon>
        <taxon>Bacillota</taxon>
        <taxon>Erysipelotrichia</taxon>
        <taxon>Erysipelotrichales</taxon>
        <taxon>Coprobacillaceae</taxon>
        <taxon>Thomasclavelia</taxon>
    </lineage>
</organism>
<keyword evidence="5" id="KW-1003">Cell membrane</keyword>
<feature type="transmembrane region" description="Helical" evidence="10">
    <location>
        <begin position="319"/>
        <end position="339"/>
    </location>
</feature>
<dbReference type="AlphaFoldDB" id="A0A1Y4QD45"/>
<evidence type="ECO:0000313" key="11">
    <source>
        <dbReference type="EMBL" id="OUQ04450.1"/>
    </source>
</evidence>
<evidence type="ECO:0000256" key="4">
    <source>
        <dbReference type="ARBA" id="ARBA00022448"/>
    </source>
</evidence>
<evidence type="ECO:0000256" key="2">
    <source>
        <dbReference type="ARBA" id="ARBA00008417"/>
    </source>
</evidence>
<evidence type="ECO:0000256" key="3">
    <source>
        <dbReference type="ARBA" id="ARBA00022106"/>
    </source>
</evidence>
<evidence type="ECO:0000256" key="1">
    <source>
        <dbReference type="ARBA" id="ARBA00004651"/>
    </source>
</evidence>
<dbReference type="GO" id="GO:0005886">
    <property type="term" value="C:plasma membrane"/>
    <property type="evidence" value="ECO:0007669"/>
    <property type="project" value="UniProtKB-SubCell"/>
</dbReference>
<dbReference type="InterPro" id="IPR051327">
    <property type="entry name" value="MATE_MepA_subfamily"/>
</dbReference>
<name>A0A1Y4QD45_9FIRM</name>
<reference evidence="12" key="1">
    <citation type="submission" date="2017-04" db="EMBL/GenBank/DDBJ databases">
        <title>Function of individual gut microbiota members based on whole genome sequencing of pure cultures obtained from chicken caecum.</title>
        <authorList>
            <person name="Medvecky M."/>
            <person name="Cejkova D."/>
            <person name="Polansky O."/>
            <person name="Karasova D."/>
            <person name="Kubasova T."/>
            <person name="Cizek A."/>
            <person name="Rychlik I."/>
        </authorList>
    </citation>
    <scope>NUCLEOTIDE SEQUENCE [LARGE SCALE GENOMIC DNA]</scope>
    <source>
        <strain evidence="12">An149</strain>
    </source>
</reference>
<dbReference type="Proteomes" id="UP000196258">
    <property type="component" value="Unassembled WGS sequence"/>
</dbReference>
<keyword evidence="7 10" id="KW-1133">Transmembrane helix</keyword>
<protein>
    <recommendedName>
        <fullName evidence="3">Multidrug export protein MepA</fullName>
    </recommendedName>
</protein>
<sequence length="450" mass="49062">MNDERMESKNVLPLLIEFSVPAIIGMLVNAIYNVVDRMFIGNAPGLGAVGIAGITISYPITLVLMAISLMIGVGGATRFSISLGMKKKDHAAIYQGNAIILTVIFGIIFTIVGNIFINPILEILGSSKQVLPYASDYLSIILFGAVFQCIAICGNNFSRAQGNPKNAMISQLIGAGFNILFDYILIMKMNMGMQGAAIATIGGQFLSMIWQLCYLCSNRSLIKLDLEHLRLKAKYSIDIIKTGIPAFLMQMANSILNFILNSSLGKYGGDIAISTVGIITSFQTICQMPLTGLMQGQQPLISYNYGANKPNRVIETLKYSIIGGTIIALIGFLAVQLLPDTIIRMFNDEAEVIALGTKAIRIWFICLPVLGIQIMAANYFQCIGKIKIASILNLLRQIIILIPVMLLLSSLIGLDGIFIAVPIADFSAFVITVILFIRSLKKNFMHKKNQ</sequence>
<comment type="similarity">
    <text evidence="2">Belongs to the multi antimicrobial extrusion (MATE) (TC 2.A.66.1) family. MepA subfamily.</text>
</comment>
<feature type="transmembrane region" description="Helical" evidence="10">
    <location>
        <begin position="137"/>
        <end position="157"/>
    </location>
</feature>
<dbReference type="GO" id="GO:0046677">
    <property type="term" value="P:response to antibiotic"/>
    <property type="evidence" value="ECO:0007669"/>
    <property type="project" value="UniProtKB-KW"/>
</dbReference>
<dbReference type="EMBL" id="NFLB01000011">
    <property type="protein sequence ID" value="OUQ04450.1"/>
    <property type="molecule type" value="Genomic_DNA"/>
</dbReference>
<keyword evidence="6 10" id="KW-0812">Transmembrane</keyword>
<evidence type="ECO:0000256" key="5">
    <source>
        <dbReference type="ARBA" id="ARBA00022475"/>
    </source>
</evidence>
<keyword evidence="8 10" id="KW-0472">Membrane</keyword>
<comment type="subcellular location">
    <subcellularLocation>
        <location evidence="1">Cell membrane</location>
        <topology evidence="1">Multi-pass membrane protein</topology>
    </subcellularLocation>
</comment>
<dbReference type="PANTHER" id="PTHR43823:SF3">
    <property type="entry name" value="MULTIDRUG EXPORT PROTEIN MEPA"/>
    <property type="match status" value="1"/>
</dbReference>
<feature type="transmembrane region" description="Helical" evidence="10">
    <location>
        <begin position="192"/>
        <end position="215"/>
    </location>
</feature>
<feature type="transmembrane region" description="Helical" evidence="10">
    <location>
        <begin position="392"/>
        <end position="411"/>
    </location>
</feature>
<dbReference type="PIRSF" id="PIRSF006603">
    <property type="entry name" value="DinF"/>
    <property type="match status" value="1"/>
</dbReference>
<dbReference type="GO" id="GO:0015297">
    <property type="term" value="F:antiporter activity"/>
    <property type="evidence" value="ECO:0007669"/>
    <property type="project" value="InterPro"/>
</dbReference>
<keyword evidence="9" id="KW-0046">Antibiotic resistance</keyword>
<evidence type="ECO:0000256" key="10">
    <source>
        <dbReference type="SAM" id="Phobius"/>
    </source>
</evidence>
<evidence type="ECO:0000256" key="8">
    <source>
        <dbReference type="ARBA" id="ARBA00023136"/>
    </source>
</evidence>
<evidence type="ECO:0000256" key="7">
    <source>
        <dbReference type="ARBA" id="ARBA00022989"/>
    </source>
</evidence>
<dbReference type="GO" id="GO:0042910">
    <property type="term" value="F:xenobiotic transmembrane transporter activity"/>
    <property type="evidence" value="ECO:0007669"/>
    <property type="project" value="InterPro"/>
</dbReference>
<dbReference type="InterPro" id="IPR002528">
    <property type="entry name" value="MATE_fam"/>
</dbReference>
<dbReference type="RefSeq" id="WP_087257240.1">
    <property type="nucleotide sequence ID" value="NZ_CALURN010000029.1"/>
</dbReference>
<accession>A0A1Y4QD45</accession>
<feature type="transmembrane region" description="Helical" evidence="10">
    <location>
        <begin position="417"/>
        <end position="437"/>
    </location>
</feature>
<feature type="transmembrane region" description="Helical" evidence="10">
    <location>
        <begin position="92"/>
        <end position="117"/>
    </location>
</feature>